<dbReference type="OrthoDB" id="5195079at2"/>
<dbReference type="SUPFAM" id="SSF50129">
    <property type="entry name" value="GroES-like"/>
    <property type="match status" value="1"/>
</dbReference>
<dbReference type="InterPro" id="IPR011032">
    <property type="entry name" value="GroES-like_sf"/>
</dbReference>
<dbReference type="SUPFAM" id="SSF51735">
    <property type="entry name" value="NAD(P)-binding Rossmann-fold domains"/>
    <property type="match status" value="1"/>
</dbReference>
<protein>
    <submittedName>
        <fullName evidence="5">NADPH2:quinone reductase</fullName>
    </submittedName>
</protein>
<dbReference type="GO" id="GO:0003960">
    <property type="term" value="F:quinone reductase (NADPH) activity"/>
    <property type="evidence" value="ECO:0007669"/>
    <property type="project" value="TreeGrafter"/>
</dbReference>
<dbReference type="Gene3D" id="3.40.50.720">
    <property type="entry name" value="NAD(P)-binding Rossmann-like Domain"/>
    <property type="match status" value="1"/>
</dbReference>
<dbReference type="EMBL" id="QPJC01000018">
    <property type="protein sequence ID" value="RCW39133.1"/>
    <property type="molecule type" value="Genomic_DNA"/>
</dbReference>
<dbReference type="PANTHER" id="PTHR48106:SF13">
    <property type="entry name" value="QUINONE OXIDOREDUCTASE-RELATED"/>
    <property type="match status" value="1"/>
</dbReference>
<dbReference type="Pfam" id="PF13602">
    <property type="entry name" value="ADH_zinc_N_2"/>
    <property type="match status" value="1"/>
</dbReference>
<dbReference type="Gene3D" id="3.90.180.10">
    <property type="entry name" value="Medium-chain alcohol dehydrogenases, catalytic domain"/>
    <property type="match status" value="1"/>
</dbReference>
<dbReference type="GO" id="GO:0035925">
    <property type="term" value="F:mRNA 3'-UTR AU-rich region binding"/>
    <property type="evidence" value="ECO:0007669"/>
    <property type="project" value="TreeGrafter"/>
</dbReference>
<dbReference type="AlphaFoldDB" id="A0A368VEK5"/>
<comment type="caution">
    <text evidence="5">The sequence shown here is derived from an EMBL/GenBank/DDBJ whole genome shotgun (WGS) entry which is preliminary data.</text>
</comment>
<accession>A0A368VEK5</accession>
<keyword evidence="1" id="KW-0521">NADP</keyword>
<name>A0A368VEK5_9ACTN</name>
<dbReference type="PANTHER" id="PTHR48106">
    <property type="entry name" value="QUINONE OXIDOREDUCTASE PIG3-RELATED"/>
    <property type="match status" value="1"/>
</dbReference>
<evidence type="ECO:0000256" key="2">
    <source>
        <dbReference type="ARBA" id="ARBA00023002"/>
    </source>
</evidence>
<sequence length="321" mass="32724">MRMVVADRPGSPEVLKLTETPDPHPTPGQVRIAVEYAAVTFIDTQLRAGTSAAPPPGFPVVLGNGVGGRIDEVGDDVDRDWLGTAVVAATGGTGGYASAVVIEPTALHRVPTNLALAEATAVLADGRTALALIRRASITADDMVIVTAAAGGVGTLLVQLASAAGAGVIALAGSDDKLIHAREHGAQQAINYRHPDWERQLTGGAANGVTTVFDGVGGSTSATLTQQLRSAGHYLQYGTASGAPGNVSSHDLGRRHITMSSLADLIAGPEDNASLVDTALDLAAQGRLRPVIGQTYPLAAAASAHTDIEARHTNGKTLLLP</sequence>
<dbReference type="Pfam" id="PF08240">
    <property type="entry name" value="ADH_N"/>
    <property type="match status" value="1"/>
</dbReference>
<evidence type="ECO:0000256" key="3">
    <source>
        <dbReference type="SAM" id="MobiDB-lite"/>
    </source>
</evidence>
<keyword evidence="2" id="KW-0560">Oxidoreductase</keyword>
<evidence type="ECO:0000259" key="4">
    <source>
        <dbReference type="SMART" id="SM00829"/>
    </source>
</evidence>
<proteinExistence type="predicted"/>
<evidence type="ECO:0000256" key="1">
    <source>
        <dbReference type="ARBA" id="ARBA00022857"/>
    </source>
</evidence>
<dbReference type="InterPro" id="IPR036291">
    <property type="entry name" value="NAD(P)-bd_dom_sf"/>
</dbReference>
<dbReference type="InterPro" id="IPR020843">
    <property type="entry name" value="ER"/>
</dbReference>
<evidence type="ECO:0000313" key="6">
    <source>
        <dbReference type="Proteomes" id="UP000253495"/>
    </source>
</evidence>
<organism evidence="5 6">
    <name type="scientific">Halopolyspora algeriensis</name>
    <dbReference type="NCBI Taxonomy" id="1500506"/>
    <lineage>
        <taxon>Bacteria</taxon>
        <taxon>Bacillati</taxon>
        <taxon>Actinomycetota</taxon>
        <taxon>Actinomycetes</taxon>
        <taxon>Actinomycetes incertae sedis</taxon>
        <taxon>Halopolyspora</taxon>
    </lineage>
</organism>
<dbReference type="GO" id="GO:0070402">
    <property type="term" value="F:NADPH binding"/>
    <property type="evidence" value="ECO:0007669"/>
    <property type="project" value="TreeGrafter"/>
</dbReference>
<dbReference type="RefSeq" id="WP_114454900.1">
    <property type="nucleotide sequence ID" value="NZ_QPJC01000018.1"/>
</dbReference>
<evidence type="ECO:0000313" key="5">
    <source>
        <dbReference type="EMBL" id="RCW39133.1"/>
    </source>
</evidence>
<dbReference type="Proteomes" id="UP000253495">
    <property type="component" value="Unassembled WGS sequence"/>
</dbReference>
<reference evidence="5 6" key="1">
    <citation type="submission" date="2018-07" db="EMBL/GenBank/DDBJ databases">
        <title>Genomic Encyclopedia of Type Strains, Phase III (KMG-III): the genomes of soil and plant-associated and newly described type strains.</title>
        <authorList>
            <person name="Whitman W."/>
        </authorList>
    </citation>
    <scope>NUCLEOTIDE SEQUENCE [LARGE SCALE GENOMIC DNA]</scope>
    <source>
        <strain evidence="5 6">CECT 8575</strain>
    </source>
</reference>
<dbReference type="SMART" id="SM00829">
    <property type="entry name" value="PKS_ER"/>
    <property type="match status" value="1"/>
</dbReference>
<feature type="domain" description="Enoyl reductase (ER)" evidence="4">
    <location>
        <begin position="10"/>
        <end position="319"/>
    </location>
</feature>
<gene>
    <name evidence="5" type="ORF">DFQ14_11825</name>
</gene>
<dbReference type="GO" id="GO:0005829">
    <property type="term" value="C:cytosol"/>
    <property type="evidence" value="ECO:0007669"/>
    <property type="project" value="TreeGrafter"/>
</dbReference>
<keyword evidence="6" id="KW-1185">Reference proteome</keyword>
<dbReference type="InterPro" id="IPR013154">
    <property type="entry name" value="ADH-like_N"/>
</dbReference>
<feature type="region of interest" description="Disordered" evidence="3">
    <location>
        <begin position="1"/>
        <end position="26"/>
    </location>
</feature>